<proteinExistence type="predicted"/>
<dbReference type="Proteomes" id="UP000003781">
    <property type="component" value="Unassembled WGS sequence"/>
</dbReference>
<sequence>MNNIVILSVLLINQIGFIKAQLPTTNFVQPQNLKVGTYLAQGTINNNSWRYILRQDNRFCLEIANGPASPYAGTIEVIVSSLSVVNNKVKVDATGQYITKEKSSNVNYYSFDEADRPWEWIRSELFNSSPELLECLKVTMFILKKDVTTLEAINLSLLLTLMKNTSKQPYKGVERNSYSY</sequence>
<comment type="caution">
    <text evidence="1">The sequence shown here is derived from an EMBL/GenBank/DDBJ whole genome shotgun (WGS) entry which is preliminary data.</text>
</comment>
<protein>
    <submittedName>
        <fullName evidence="1">Uncharacterized protein</fullName>
    </submittedName>
</protein>
<evidence type="ECO:0000313" key="2">
    <source>
        <dbReference type="Proteomes" id="UP000003781"/>
    </source>
</evidence>
<organism evidence="1 2">
    <name type="scientific">Crocosphaera chwakensis CCY0110</name>
    <dbReference type="NCBI Taxonomy" id="391612"/>
    <lineage>
        <taxon>Bacteria</taxon>
        <taxon>Bacillati</taxon>
        <taxon>Cyanobacteriota</taxon>
        <taxon>Cyanophyceae</taxon>
        <taxon>Oscillatoriophycideae</taxon>
        <taxon>Chroococcales</taxon>
        <taxon>Aphanothecaceae</taxon>
        <taxon>Crocosphaera</taxon>
        <taxon>Crocosphaera chwakensis</taxon>
    </lineage>
</organism>
<name>A3IZF1_9CHRO</name>
<gene>
    <name evidence="1" type="ORF">CY0110_30985</name>
</gene>
<dbReference type="RefSeq" id="WP_008278768.1">
    <property type="nucleotide sequence ID" value="NZ_AAXW01000103.1"/>
</dbReference>
<dbReference type="eggNOG" id="ENOG5033FXB">
    <property type="taxonomic scope" value="Bacteria"/>
</dbReference>
<evidence type="ECO:0000313" key="1">
    <source>
        <dbReference type="EMBL" id="EAZ88139.1"/>
    </source>
</evidence>
<keyword evidence="2" id="KW-1185">Reference proteome</keyword>
<accession>A3IZF1</accession>
<reference evidence="1 2" key="1">
    <citation type="submission" date="2007-03" db="EMBL/GenBank/DDBJ databases">
        <authorList>
            <person name="Stal L."/>
            <person name="Ferriera S."/>
            <person name="Johnson J."/>
            <person name="Kravitz S."/>
            <person name="Beeson K."/>
            <person name="Sutton G."/>
            <person name="Rogers Y.-H."/>
            <person name="Friedman R."/>
            <person name="Frazier M."/>
            <person name="Venter J.C."/>
        </authorList>
    </citation>
    <scope>NUCLEOTIDE SEQUENCE [LARGE SCALE GENOMIC DNA]</scope>
    <source>
        <strain evidence="1 2">CCY0110</strain>
    </source>
</reference>
<dbReference type="OrthoDB" id="457667at2"/>
<dbReference type="EMBL" id="AAXW01000103">
    <property type="protein sequence ID" value="EAZ88139.1"/>
    <property type="molecule type" value="Genomic_DNA"/>
</dbReference>
<dbReference type="AlphaFoldDB" id="A3IZF1"/>